<evidence type="ECO:0000313" key="1">
    <source>
        <dbReference type="EMBL" id="KAF0693091.1"/>
    </source>
</evidence>
<protein>
    <recommendedName>
        <fullName evidence="2">Class I SAM-dependent methyltransferase</fullName>
    </recommendedName>
</protein>
<accession>A0A6A4Y931</accession>
<sequence>LQVAGDDGVVVIGCWHSKSFRRGVEEYYMKNPLLVGDQVTLDMCDFESSDLWVPKTKYESHWFSEAELQHFVKAYAAKGYEITTHIDGIGIFLTCKRRV</sequence>
<proteinExistence type="predicted"/>
<dbReference type="AlphaFoldDB" id="A0A6A4Y931"/>
<name>A0A6A4Y931_9STRA</name>
<dbReference type="OrthoDB" id="8300214at2759"/>
<reference evidence="1" key="1">
    <citation type="submission" date="2019-06" db="EMBL/GenBank/DDBJ databases">
        <title>Genomics analysis of Aphanomyces spp. identifies a new class of oomycete effector associated with host adaptation.</title>
        <authorList>
            <person name="Gaulin E."/>
        </authorList>
    </citation>
    <scope>NUCLEOTIDE SEQUENCE</scope>
    <source>
        <strain evidence="1">CBS 578.67</strain>
    </source>
</reference>
<dbReference type="EMBL" id="VJMH01005769">
    <property type="protein sequence ID" value="KAF0693091.1"/>
    <property type="molecule type" value="Genomic_DNA"/>
</dbReference>
<evidence type="ECO:0008006" key="2">
    <source>
        <dbReference type="Google" id="ProtNLM"/>
    </source>
</evidence>
<organism evidence="1">
    <name type="scientific">Aphanomyces stellatus</name>
    <dbReference type="NCBI Taxonomy" id="120398"/>
    <lineage>
        <taxon>Eukaryota</taxon>
        <taxon>Sar</taxon>
        <taxon>Stramenopiles</taxon>
        <taxon>Oomycota</taxon>
        <taxon>Saprolegniomycetes</taxon>
        <taxon>Saprolegniales</taxon>
        <taxon>Verrucalvaceae</taxon>
        <taxon>Aphanomyces</taxon>
    </lineage>
</organism>
<feature type="non-terminal residue" evidence="1">
    <location>
        <position position="1"/>
    </location>
</feature>
<gene>
    <name evidence="1" type="ORF">As57867_015841</name>
</gene>
<comment type="caution">
    <text evidence="1">The sequence shown here is derived from an EMBL/GenBank/DDBJ whole genome shotgun (WGS) entry which is preliminary data.</text>
</comment>